<dbReference type="EMBL" id="QKVK01000002">
    <property type="protein sequence ID" value="PZF78120.1"/>
    <property type="molecule type" value="Genomic_DNA"/>
</dbReference>
<feature type="region of interest" description="Disordered" evidence="1">
    <location>
        <begin position="75"/>
        <end position="94"/>
    </location>
</feature>
<keyword evidence="2" id="KW-0812">Transmembrane</keyword>
<keyword evidence="2" id="KW-0472">Membrane</keyword>
<name>A0A2W2AZN6_9HYPH</name>
<organism evidence="3 4">
    <name type="scientific">Aestuariivirga litoralis</name>
    <dbReference type="NCBI Taxonomy" id="2650924"/>
    <lineage>
        <taxon>Bacteria</taxon>
        <taxon>Pseudomonadati</taxon>
        <taxon>Pseudomonadota</taxon>
        <taxon>Alphaproteobacteria</taxon>
        <taxon>Hyphomicrobiales</taxon>
        <taxon>Aestuariivirgaceae</taxon>
        <taxon>Aestuariivirga</taxon>
    </lineage>
</organism>
<dbReference type="InterPro" id="IPR055644">
    <property type="entry name" value="DUF7220"/>
</dbReference>
<accession>A0A2W2AZN6</accession>
<gene>
    <name evidence="3" type="ORF">DK847_06795</name>
</gene>
<evidence type="ECO:0000256" key="1">
    <source>
        <dbReference type="SAM" id="MobiDB-lite"/>
    </source>
</evidence>
<protein>
    <submittedName>
        <fullName evidence="3">Uncharacterized protein</fullName>
    </submittedName>
</protein>
<dbReference type="AlphaFoldDB" id="A0A2W2AZN6"/>
<reference evidence="4" key="1">
    <citation type="submission" date="2018-06" db="EMBL/GenBank/DDBJ databases">
        <title>Aestuariibacter litoralis strain KCTC 52945T.</title>
        <authorList>
            <person name="Li X."/>
            <person name="Salam N."/>
            <person name="Li J.-L."/>
            <person name="Chen Y.-M."/>
            <person name="Yang Z.-W."/>
            <person name="Zhang L.-Y."/>
            <person name="Han M.-X."/>
            <person name="Xiao M."/>
            <person name="Li W.-J."/>
        </authorList>
    </citation>
    <scope>NUCLEOTIDE SEQUENCE [LARGE SCALE GENOMIC DNA]</scope>
    <source>
        <strain evidence="4">KCTC 52945</strain>
    </source>
</reference>
<evidence type="ECO:0000313" key="4">
    <source>
        <dbReference type="Proteomes" id="UP000248795"/>
    </source>
</evidence>
<keyword evidence="4" id="KW-1185">Reference proteome</keyword>
<feature type="transmembrane region" description="Helical" evidence="2">
    <location>
        <begin position="21"/>
        <end position="42"/>
    </location>
</feature>
<sequence length="94" mass="10272">MVGEVMQSRWMSLVEATTNIVVGYCLAVLTQVIVFPLFGLSVSLGENLGIGAVFTVISLVRSYILRRIFNLGSHHPSEPRTIVDSALPAQHHLP</sequence>
<dbReference type="Pfam" id="PF23858">
    <property type="entry name" value="DUF7220"/>
    <property type="match status" value="1"/>
</dbReference>
<dbReference type="Proteomes" id="UP000248795">
    <property type="component" value="Unassembled WGS sequence"/>
</dbReference>
<feature type="transmembrane region" description="Helical" evidence="2">
    <location>
        <begin position="48"/>
        <end position="65"/>
    </location>
</feature>
<proteinExistence type="predicted"/>
<keyword evidence="2" id="KW-1133">Transmembrane helix</keyword>
<evidence type="ECO:0000256" key="2">
    <source>
        <dbReference type="SAM" id="Phobius"/>
    </source>
</evidence>
<evidence type="ECO:0000313" key="3">
    <source>
        <dbReference type="EMBL" id="PZF78120.1"/>
    </source>
</evidence>
<comment type="caution">
    <text evidence="3">The sequence shown here is derived from an EMBL/GenBank/DDBJ whole genome shotgun (WGS) entry which is preliminary data.</text>
</comment>